<protein>
    <submittedName>
        <fullName evidence="8">Cytochrome P450</fullName>
    </submittedName>
</protein>
<organism evidence="8 9">
    <name type="scientific">Nonomuraea jabiensis</name>
    <dbReference type="NCBI Taxonomy" id="882448"/>
    <lineage>
        <taxon>Bacteria</taxon>
        <taxon>Bacillati</taxon>
        <taxon>Actinomycetota</taxon>
        <taxon>Actinomycetes</taxon>
        <taxon>Streptosporangiales</taxon>
        <taxon>Streptosporangiaceae</taxon>
        <taxon>Nonomuraea</taxon>
    </lineage>
</organism>
<dbReference type="GO" id="GO:0016705">
    <property type="term" value="F:oxidoreductase activity, acting on paired donors, with incorporation or reduction of molecular oxygen"/>
    <property type="evidence" value="ECO:0007669"/>
    <property type="project" value="InterPro"/>
</dbReference>
<comment type="similarity">
    <text evidence="1 7">Belongs to the cytochrome P450 family.</text>
</comment>
<dbReference type="Pfam" id="PF00067">
    <property type="entry name" value="p450"/>
    <property type="match status" value="1"/>
</dbReference>
<dbReference type="GO" id="GO:0020037">
    <property type="term" value="F:heme binding"/>
    <property type="evidence" value="ECO:0007669"/>
    <property type="project" value="InterPro"/>
</dbReference>
<dbReference type="EMBL" id="JACHMB010000001">
    <property type="protein sequence ID" value="MBB5778243.1"/>
    <property type="molecule type" value="Genomic_DNA"/>
</dbReference>
<evidence type="ECO:0000256" key="7">
    <source>
        <dbReference type="RuleBase" id="RU000461"/>
    </source>
</evidence>
<dbReference type="RefSeq" id="WP_185071703.1">
    <property type="nucleotide sequence ID" value="NZ_JACHMB010000001.1"/>
</dbReference>
<keyword evidence="6 7" id="KW-0503">Monooxygenase</keyword>
<keyword evidence="5 7" id="KW-0408">Iron</keyword>
<keyword evidence="3 7" id="KW-0479">Metal-binding</keyword>
<dbReference type="GO" id="GO:0005506">
    <property type="term" value="F:iron ion binding"/>
    <property type="evidence" value="ECO:0007669"/>
    <property type="project" value="InterPro"/>
</dbReference>
<evidence type="ECO:0000256" key="6">
    <source>
        <dbReference type="ARBA" id="ARBA00023033"/>
    </source>
</evidence>
<dbReference type="AlphaFoldDB" id="A0A7W9LC74"/>
<evidence type="ECO:0000256" key="4">
    <source>
        <dbReference type="ARBA" id="ARBA00023002"/>
    </source>
</evidence>
<dbReference type="InterPro" id="IPR036396">
    <property type="entry name" value="Cyt_P450_sf"/>
</dbReference>
<evidence type="ECO:0000256" key="1">
    <source>
        <dbReference type="ARBA" id="ARBA00010617"/>
    </source>
</evidence>
<dbReference type="PANTHER" id="PTHR46696">
    <property type="entry name" value="P450, PUTATIVE (EUROFUNG)-RELATED"/>
    <property type="match status" value="1"/>
</dbReference>
<evidence type="ECO:0000256" key="5">
    <source>
        <dbReference type="ARBA" id="ARBA00023004"/>
    </source>
</evidence>
<dbReference type="GO" id="GO:0004497">
    <property type="term" value="F:monooxygenase activity"/>
    <property type="evidence" value="ECO:0007669"/>
    <property type="project" value="UniProtKB-KW"/>
</dbReference>
<dbReference type="InterPro" id="IPR017972">
    <property type="entry name" value="Cyt_P450_CS"/>
</dbReference>
<sequence>MRLPIERNQECPFDPPAGLRGLPPMARLEMADGHLGWLATTMAAARTVLGDPRFSARQELKHTAMHVARPGGPARPAPPGFFAATDPPEHTRYRRLLTGQFTLRRMRLLEPRIEQIAADHLDAMAKAGPPVDLVTAYALPIPSLVICELLGVPYADHDFFQDRSAALVAPDGDGAQATADLTAYLGELVRRKRVEPGDDLISGLTGELTDEELTYVALILLVAGHETTANMLALGVFALLKEGLPFEEGPVEAAVEELLRWLSILHQGAPSRAALEDVEVAGELVRKGETVALSLPVINRDGAVFEDPDVLRLDRADARRHLAFGHGVHQCLGQQLARNELRIGYRALFERFPGLRLAVPAAEVPLKHDASVYGVRCLPVTWPTID</sequence>
<dbReference type="PROSITE" id="PS00086">
    <property type="entry name" value="CYTOCHROME_P450"/>
    <property type="match status" value="1"/>
</dbReference>
<reference evidence="8 9" key="1">
    <citation type="submission" date="2020-08" db="EMBL/GenBank/DDBJ databases">
        <title>Sequencing the genomes of 1000 actinobacteria strains.</title>
        <authorList>
            <person name="Klenk H.-P."/>
        </authorList>
    </citation>
    <scope>NUCLEOTIDE SEQUENCE [LARGE SCALE GENOMIC DNA]</scope>
    <source>
        <strain evidence="8 9">DSM 45507</strain>
    </source>
</reference>
<evidence type="ECO:0000313" key="9">
    <source>
        <dbReference type="Proteomes" id="UP000579153"/>
    </source>
</evidence>
<keyword evidence="2 7" id="KW-0349">Heme</keyword>
<dbReference type="PRINTS" id="PR00359">
    <property type="entry name" value="BP450"/>
</dbReference>
<dbReference type="FunFam" id="1.10.630.10:FF:000018">
    <property type="entry name" value="Cytochrome P450 monooxygenase"/>
    <property type="match status" value="1"/>
</dbReference>
<name>A0A7W9LC74_9ACTN</name>
<dbReference type="PRINTS" id="PR00385">
    <property type="entry name" value="P450"/>
</dbReference>
<comment type="caution">
    <text evidence="8">The sequence shown here is derived from an EMBL/GenBank/DDBJ whole genome shotgun (WGS) entry which is preliminary data.</text>
</comment>
<dbReference type="InterPro" id="IPR001128">
    <property type="entry name" value="Cyt_P450"/>
</dbReference>
<evidence type="ECO:0000256" key="3">
    <source>
        <dbReference type="ARBA" id="ARBA00022723"/>
    </source>
</evidence>
<keyword evidence="4 7" id="KW-0560">Oxidoreductase</keyword>
<dbReference type="PANTHER" id="PTHR46696:SF1">
    <property type="entry name" value="CYTOCHROME P450 YJIB-RELATED"/>
    <property type="match status" value="1"/>
</dbReference>
<gene>
    <name evidence="8" type="ORF">HD596_004999</name>
</gene>
<keyword evidence="9" id="KW-1185">Reference proteome</keyword>
<proteinExistence type="inferred from homology"/>
<evidence type="ECO:0000313" key="8">
    <source>
        <dbReference type="EMBL" id="MBB5778243.1"/>
    </source>
</evidence>
<dbReference type="CDD" id="cd11030">
    <property type="entry name" value="CYP105-like"/>
    <property type="match status" value="1"/>
</dbReference>
<dbReference type="Proteomes" id="UP000579153">
    <property type="component" value="Unassembled WGS sequence"/>
</dbReference>
<accession>A0A7W9LC74</accession>
<dbReference type="SUPFAM" id="SSF48264">
    <property type="entry name" value="Cytochrome P450"/>
    <property type="match status" value="1"/>
</dbReference>
<dbReference type="InterPro" id="IPR002397">
    <property type="entry name" value="Cyt_P450_B"/>
</dbReference>
<evidence type="ECO:0000256" key="2">
    <source>
        <dbReference type="ARBA" id="ARBA00022617"/>
    </source>
</evidence>
<dbReference type="Gene3D" id="1.10.630.10">
    <property type="entry name" value="Cytochrome P450"/>
    <property type="match status" value="1"/>
</dbReference>